<evidence type="ECO:0000256" key="2">
    <source>
        <dbReference type="SAM" id="SignalP"/>
    </source>
</evidence>
<reference evidence="4" key="1">
    <citation type="journal article" date="2012" name="PLoS Genet.">
        <title>The genomes of the fungal plant pathogens Cladosporium fulvum and Dothistroma septosporum reveal adaptation to different hosts and lifestyles but also signatures of common ancestry.</title>
        <authorList>
            <person name="de Wit P.J.G.M."/>
            <person name="van der Burgt A."/>
            <person name="Oekmen B."/>
            <person name="Stergiopoulos I."/>
            <person name="Abd-Elsalam K.A."/>
            <person name="Aerts A.L."/>
            <person name="Bahkali A.H."/>
            <person name="Beenen H.G."/>
            <person name="Chettri P."/>
            <person name="Cox M.P."/>
            <person name="Datema E."/>
            <person name="de Vries R.P."/>
            <person name="Dhillon B."/>
            <person name="Ganley A.R."/>
            <person name="Griffiths S.A."/>
            <person name="Guo Y."/>
            <person name="Hamelin R.C."/>
            <person name="Henrissat B."/>
            <person name="Kabir M.S."/>
            <person name="Jashni M.K."/>
            <person name="Kema G."/>
            <person name="Klaubauf S."/>
            <person name="Lapidus A."/>
            <person name="Levasseur A."/>
            <person name="Lindquist E."/>
            <person name="Mehrabi R."/>
            <person name="Ohm R.A."/>
            <person name="Owen T.J."/>
            <person name="Salamov A."/>
            <person name="Schwelm A."/>
            <person name="Schijlen E."/>
            <person name="Sun H."/>
            <person name="van den Burg H.A."/>
            <person name="van Ham R.C.H.J."/>
            <person name="Zhang S."/>
            <person name="Goodwin S.B."/>
            <person name="Grigoriev I.V."/>
            <person name="Collemare J."/>
            <person name="Bradshaw R.E."/>
        </authorList>
    </citation>
    <scope>NUCLEOTIDE SEQUENCE [LARGE SCALE GENOMIC DNA]</scope>
    <source>
        <strain evidence="4">NZE10 / CBS 128990</strain>
    </source>
</reference>
<feature type="region of interest" description="Disordered" evidence="1">
    <location>
        <begin position="133"/>
        <end position="174"/>
    </location>
</feature>
<feature type="compositionally biased region" description="Polar residues" evidence="1">
    <location>
        <begin position="154"/>
        <end position="173"/>
    </location>
</feature>
<evidence type="ECO:0000313" key="4">
    <source>
        <dbReference type="Proteomes" id="UP000016933"/>
    </source>
</evidence>
<evidence type="ECO:0000256" key="1">
    <source>
        <dbReference type="SAM" id="MobiDB-lite"/>
    </source>
</evidence>
<feature type="region of interest" description="Disordered" evidence="1">
    <location>
        <begin position="30"/>
        <end position="51"/>
    </location>
</feature>
<gene>
    <name evidence="3" type="ORF">DOTSEDRAFT_26661</name>
</gene>
<reference evidence="3 4" key="2">
    <citation type="journal article" date="2012" name="PLoS Pathog.">
        <title>Diverse lifestyles and strategies of plant pathogenesis encoded in the genomes of eighteen Dothideomycetes fungi.</title>
        <authorList>
            <person name="Ohm R.A."/>
            <person name="Feau N."/>
            <person name="Henrissat B."/>
            <person name="Schoch C.L."/>
            <person name="Horwitz B.A."/>
            <person name="Barry K.W."/>
            <person name="Condon B.J."/>
            <person name="Copeland A.C."/>
            <person name="Dhillon B."/>
            <person name="Glaser F."/>
            <person name="Hesse C.N."/>
            <person name="Kosti I."/>
            <person name="LaButti K."/>
            <person name="Lindquist E.A."/>
            <person name="Lucas S."/>
            <person name="Salamov A.A."/>
            <person name="Bradshaw R.E."/>
            <person name="Ciuffetti L."/>
            <person name="Hamelin R.C."/>
            <person name="Kema G.H.J."/>
            <person name="Lawrence C."/>
            <person name="Scott J.A."/>
            <person name="Spatafora J.W."/>
            <person name="Turgeon B.G."/>
            <person name="de Wit P.J.G.M."/>
            <person name="Zhong S."/>
            <person name="Goodwin S.B."/>
            <person name="Grigoriev I.V."/>
        </authorList>
    </citation>
    <scope>NUCLEOTIDE SEQUENCE [LARGE SCALE GENOMIC DNA]</scope>
    <source>
        <strain evidence="4">NZE10 / CBS 128990</strain>
    </source>
</reference>
<evidence type="ECO:0000313" key="3">
    <source>
        <dbReference type="EMBL" id="EME41500.1"/>
    </source>
</evidence>
<sequence length="210" mass="20869">MHTTLSIPLTLASLALARTVVENSLTQTNPIEVTANRGPADDTPNNPSALSTSVDFSDLPTLTITDNVVPHCQTITVAGEPIFTIQTNTVLPTACTLTVYGGGSTTASGSTIIGGTQPTSGLNSDNGTSVVTDGPGTATGTAANTTSITADQGLPSSGHRTTTTGAQASTPAVSSRAFGSAARQSGLASNLEIRSAALVLFAAATAAVLL</sequence>
<keyword evidence="2" id="KW-0732">Signal</keyword>
<dbReference type="Proteomes" id="UP000016933">
    <property type="component" value="Unassembled WGS sequence"/>
</dbReference>
<proteinExistence type="predicted"/>
<accession>N1PIX4</accession>
<dbReference type="AlphaFoldDB" id="N1PIX4"/>
<feature type="signal peptide" evidence="2">
    <location>
        <begin position="1"/>
        <end position="17"/>
    </location>
</feature>
<dbReference type="HOGENOM" id="CLU_1310090_0_0_1"/>
<dbReference type="OrthoDB" id="10513120at2759"/>
<keyword evidence="4" id="KW-1185">Reference proteome</keyword>
<organism evidence="3 4">
    <name type="scientific">Dothistroma septosporum (strain NZE10 / CBS 128990)</name>
    <name type="common">Red band needle blight fungus</name>
    <name type="synonym">Mycosphaerella pini</name>
    <dbReference type="NCBI Taxonomy" id="675120"/>
    <lineage>
        <taxon>Eukaryota</taxon>
        <taxon>Fungi</taxon>
        <taxon>Dikarya</taxon>
        <taxon>Ascomycota</taxon>
        <taxon>Pezizomycotina</taxon>
        <taxon>Dothideomycetes</taxon>
        <taxon>Dothideomycetidae</taxon>
        <taxon>Mycosphaerellales</taxon>
        <taxon>Mycosphaerellaceae</taxon>
        <taxon>Dothistroma</taxon>
    </lineage>
</organism>
<name>N1PIX4_DOTSN</name>
<protein>
    <submittedName>
        <fullName evidence="3">Uncharacterized protein</fullName>
    </submittedName>
</protein>
<feature type="chain" id="PRO_5004109409" evidence="2">
    <location>
        <begin position="18"/>
        <end position="210"/>
    </location>
</feature>
<feature type="compositionally biased region" description="Low complexity" evidence="1">
    <location>
        <begin position="133"/>
        <end position="150"/>
    </location>
</feature>
<dbReference type="OMA" id="HCQTITV"/>
<dbReference type="EMBL" id="KB446542">
    <property type="protein sequence ID" value="EME41500.1"/>
    <property type="molecule type" value="Genomic_DNA"/>
</dbReference>